<protein>
    <submittedName>
        <fullName evidence="5">Chord</fullName>
    </submittedName>
</protein>
<proteinExistence type="predicted"/>
<evidence type="ECO:0000313" key="5">
    <source>
        <dbReference type="EMBL" id="KIH51612.1"/>
    </source>
</evidence>
<keyword evidence="1" id="KW-0479">Metal-binding</keyword>
<dbReference type="EMBL" id="KN746025">
    <property type="protein sequence ID" value="KIH51612.1"/>
    <property type="molecule type" value="Genomic_DNA"/>
</dbReference>
<dbReference type="PANTHER" id="PTHR46983:SF3">
    <property type="entry name" value="CHPADIPLOID STATE MAINTENANCE PROTEIN CHPA"/>
    <property type="match status" value="1"/>
</dbReference>
<dbReference type="InterPro" id="IPR039790">
    <property type="entry name" value="CHRD1"/>
</dbReference>
<dbReference type="InterPro" id="IPR007051">
    <property type="entry name" value="CHORD_dom"/>
</dbReference>
<dbReference type="GO" id="GO:0046872">
    <property type="term" value="F:metal ion binding"/>
    <property type="evidence" value="ECO:0007669"/>
    <property type="project" value="UniProtKB-KW"/>
</dbReference>
<reference evidence="5 6" key="1">
    <citation type="submission" date="2013-12" db="EMBL/GenBank/DDBJ databases">
        <title>Draft genome of the parsitic nematode Ancylostoma duodenale.</title>
        <authorList>
            <person name="Mitreva M."/>
        </authorList>
    </citation>
    <scope>NUCLEOTIDE SEQUENCE [LARGE SCALE GENOMIC DNA]</scope>
    <source>
        <strain evidence="5 6">Zhejiang</strain>
    </source>
</reference>
<keyword evidence="3" id="KW-0862">Zinc</keyword>
<dbReference type="PROSITE" id="PS51401">
    <property type="entry name" value="CHORD"/>
    <property type="match status" value="2"/>
</dbReference>
<evidence type="ECO:0000259" key="4">
    <source>
        <dbReference type="PROSITE" id="PS51401"/>
    </source>
</evidence>
<keyword evidence="2" id="KW-0677">Repeat</keyword>
<evidence type="ECO:0000256" key="3">
    <source>
        <dbReference type="ARBA" id="ARBA00022833"/>
    </source>
</evidence>
<accession>A0A0C2CPA4</accession>
<name>A0A0C2CPA4_9BILA</name>
<dbReference type="AlphaFoldDB" id="A0A0C2CPA4"/>
<evidence type="ECO:0000256" key="1">
    <source>
        <dbReference type="ARBA" id="ARBA00022723"/>
    </source>
</evidence>
<feature type="non-terminal residue" evidence="5">
    <location>
        <position position="1"/>
    </location>
</feature>
<dbReference type="Gene3D" id="4.10.1130.20">
    <property type="match status" value="2"/>
</dbReference>
<dbReference type="Proteomes" id="UP000054047">
    <property type="component" value="Unassembled WGS sequence"/>
</dbReference>
<dbReference type="PANTHER" id="PTHR46983">
    <property type="entry name" value="CYSTEINE AND HISTIDINE-RICH DOMAIN-CONTAINING PROTEIN 1"/>
    <property type="match status" value="1"/>
</dbReference>
<feature type="domain" description="CHORD" evidence="4">
    <location>
        <begin position="16"/>
        <end position="75"/>
    </location>
</feature>
<organism evidence="5 6">
    <name type="scientific">Ancylostoma duodenale</name>
    <dbReference type="NCBI Taxonomy" id="51022"/>
    <lineage>
        <taxon>Eukaryota</taxon>
        <taxon>Metazoa</taxon>
        <taxon>Ecdysozoa</taxon>
        <taxon>Nematoda</taxon>
        <taxon>Chromadorea</taxon>
        <taxon>Rhabditida</taxon>
        <taxon>Rhabditina</taxon>
        <taxon>Rhabditomorpha</taxon>
        <taxon>Strongyloidea</taxon>
        <taxon>Ancylostomatidae</taxon>
        <taxon>Ancylostomatinae</taxon>
        <taxon>Ancylostoma</taxon>
    </lineage>
</organism>
<feature type="domain" description="CHORD" evidence="4">
    <location>
        <begin position="117"/>
        <end position="176"/>
    </location>
</feature>
<gene>
    <name evidence="5" type="ORF">ANCDUO_18301</name>
</gene>
<dbReference type="OrthoDB" id="10261079at2759"/>
<sequence>VMPAEASSTEETLIQCYNKGCGQKFDPQTNDTDSCLYHPGPPYFHDAYKIWNCCNKKSTDFGTWLNFPGCTRGKHNGEKPADIVKVAAVKEIRPEKEEEVIVWKGLNKPAERKAEEERKEVPLTSYSGPESDATPCIHHPGQAIFHEGMKYWSCCEKKTSNFNAFLQQAGCQRGKHQWSAVRLC</sequence>
<keyword evidence="6" id="KW-1185">Reference proteome</keyword>
<evidence type="ECO:0000256" key="2">
    <source>
        <dbReference type="ARBA" id="ARBA00022737"/>
    </source>
</evidence>
<dbReference type="Pfam" id="PF04968">
    <property type="entry name" value="CHORD"/>
    <property type="match status" value="2"/>
</dbReference>
<evidence type="ECO:0000313" key="6">
    <source>
        <dbReference type="Proteomes" id="UP000054047"/>
    </source>
</evidence>